<comment type="caution">
    <text evidence="1">The sequence shown here is derived from an EMBL/GenBank/DDBJ whole genome shotgun (WGS) entry which is preliminary data.</text>
</comment>
<gene>
    <name evidence="1" type="primary">AVEN_124292_1</name>
    <name evidence="1" type="ORF">TNCV_3369881</name>
</gene>
<keyword evidence="2" id="KW-1185">Reference proteome</keyword>
<dbReference type="EMBL" id="BMAU01021033">
    <property type="protein sequence ID" value="GFX87419.1"/>
    <property type="molecule type" value="Genomic_DNA"/>
</dbReference>
<reference evidence="1" key="1">
    <citation type="submission" date="2020-08" db="EMBL/GenBank/DDBJ databases">
        <title>Multicomponent nature underlies the extraordinary mechanical properties of spider dragline silk.</title>
        <authorList>
            <person name="Kono N."/>
            <person name="Nakamura H."/>
            <person name="Mori M."/>
            <person name="Yoshida Y."/>
            <person name="Ohtoshi R."/>
            <person name="Malay A.D."/>
            <person name="Moran D.A.P."/>
            <person name="Tomita M."/>
            <person name="Numata K."/>
            <person name="Arakawa K."/>
        </authorList>
    </citation>
    <scope>NUCLEOTIDE SEQUENCE</scope>
</reference>
<sequence>MSHSCRSDVKCIICNKRHYAVLCSKLPLISDLETESASTENSTTASSSSSNVLANQACTSEVLLQSLVVMLQNGNHKSLLDSLGITDSVETKTKLEIQKETLNHFEKPISVDFSGRYEVALIWVLDNKLLSSNKKLAENILQSTKRKLIATELESQPDNFETKVLGLIWNLTDDCLSCNNISCQKNESKDITKRSLLSIANHIFDPIGFTAPVTLKQKLILQEIWKLKLKWDENLPEVILNQVKKWAKEIRNLSDVSSWEHVPSEKNFTDILSGGCSTQQLIYLRLWEGPSWLSKSPVQCPRSKQAPDEEAINLELRKSVLVNTANRIDEFN</sequence>
<protein>
    <submittedName>
        <fullName evidence="1">Integrase catalytic domain-containing protein</fullName>
    </submittedName>
</protein>
<dbReference type="Pfam" id="PF05380">
    <property type="entry name" value="Peptidase_A17"/>
    <property type="match status" value="1"/>
</dbReference>
<evidence type="ECO:0000313" key="2">
    <source>
        <dbReference type="Proteomes" id="UP000887159"/>
    </source>
</evidence>
<dbReference type="Proteomes" id="UP000887159">
    <property type="component" value="Unassembled WGS sequence"/>
</dbReference>
<accession>A0A8X6UZB9</accession>
<dbReference type="AlphaFoldDB" id="A0A8X6UZB9"/>
<dbReference type="PANTHER" id="PTHR47331">
    <property type="entry name" value="PHD-TYPE DOMAIN-CONTAINING PROTEIN"/>
    <property type="match status" value="1"/>
</dbReference>
<organism evidence="1 2">
    <name type="scientific">Trichonephila clavipes</name>
    <name type="common">Golden silk orbweaver</name>
    <name type="synonym">Nephila clavipes</name>
    <dbReference type="NCBI Taxonomy" id="2585209"/>
    <lineage>
        <taxon>Eukaryota</taxon>
        <taxon>Metazoa</taxon>
        <taxon>Ecdysozoa</taxon>
        <taxon>Arthropoda</taxon>
        <taxon>Chelicerata</taxon>
        <taxon>Arachnida</taxon>
        <taxon>Araneae</taxon>
        <taxon>Araneomorphae</taxon>
        <taxon>Entelegynae</taxon>
        <taxon>Araneoidea</taxon>
        <taxon>Nephilidae</taxon>
        <taxon>Trichonephila</taxon>
    </lineage>
</organism>
<evidence type="ECO:0000313" key="1">
    <source>
        <dbReference type="EMBL" id="GFX87419.1"/>
    </source>
</evidence>
<proteinExistence type="predicted"/>
<name>A0A8X6UZB9_TRICX</name>
<dbReference type="InterPro" id="IPR008042">
    <property type="entry name" value="Retrotrans_Pao"/>
</dbReference>